<feature type="repeat" description="ANK" evidence="4">
    <location>
        <begin position="991"/>
        <end position="1023"/>
    </location>
</feature>
<dbReference type="GO" id="GO:0004842">
    <property type="term" value="F:ubiquitin-protein transferase activity"/>
    <property type="evidence" value="ECO:0007669"/>
    <property type="project" value="TreeGrafter"/>
</dbReference>
<dbReference type="SUPFAM" id="SSF48403">
    <property type="entry name" value="Ankyrin repeat"/>
    <property type="match status" value="1"/>
</dbReference>
<keyword evidence="5" id="KW-0472">Membrane</keyword>
<feature type="chain" id="PRO_5012638541" evidence="6">
    <location>
        <begin position="21"/>
        <end position="1199"/>
    </location>
</feature>
<dbReference type="PROSITE" id="PS50088">
    <property type="entry name" value="ANK_REPEAT"/>
    <property type="match status" value="2"/>
</dbReference>
<evidence type="ECO:0000256" key="1">
    <source>
        <dbReference type="ARBA" id="ARBA00007730"/>
    </source>
</evidence>
<dbReference type="Pfam" id="PF12796">
    <property type="entry name" value="Ank_2"/>
    <property type="match status" value="1"/>
</dbReference>
<evidence type="ECO:0000313" key="8">
    <source>
        <dbReference type="EMBL" id="OLP95895.1"/>
    </source>
</evidence>
<feature type="signal peptide" evidence="6">
    <location>
        <begin position="1"/>
        <end position="20"/>
    </location>
</feature>
<dbReference type="GO" id="GO:0085020">
    <property type="term" value="P:protein K6-linked ubiquitination"/>
    <property type="evidence" value="ECO:0007669"/>
    <property type="project" value="TreeGrafter"/>
</dbReference>
<evidence type="ECO:0000256" key="2">
    <source>
        <dbReference type="ARBA" id="ARBA00022737"/>
    </source>
</evidence>
<dbReference type="SUPFAM" id="SSF51197">
    <property type="entry name" value="Clavaminate synthase-like"/>
    <property type="match status" value="1"/>
</dbReference>
<sequence length="1199" mass="133024">MHESQLLAWLAVLLWSQVHSQPQGAHPSTFTLDGLVLSGTDDQQNDQPIYKLFERGFFSAVQSADCQHADDGGLQCREIRGGFDPGRWDQLIEQMWKLVGHGYKHPSMAHALAMSLYSWFWWEGPGSDRVNIVTGRLACDFFATSLSFNSCVDPNLPLQDFYQRNCHMRWRYLLMIASELGRYLAVVQLDVRAATEVLQSAQRYFQVMRQLPAFGPHAGKLTSPHDISLNADYFPASVVNQGPIWKNAREQVPIVSFLEENFPTIQAELLTILGEEHRFSLMNQATRNAEPQFGPRDDDWLTAYLVRGAEFNEMVCAHAPRTCALLRTRPELAECHSGLSGSGFLRMRPGGRLKPHFGGAPRLSAHLALLVPDGEVYMSVGSETTRWVEGQVITFDDTFIHSVTHNGDQPRYVLNVWMCHPCDPTEGHGGAGRTIPAYCAVGQPWPTCILEMQICNDCELRTSCHCYDVKAGFLLLASNMAGSTTSGSSHRGIRLCFHLTAVLGLVALCHGFLTFVGGSGLRPRVHRGPRSVVRTAEGGTTLEKKPKVGNEYRLNVGRAIVFALCRGSSLGLAVLKRGMSCLPRKPRSTSPLELHAATVQANAEESNSSAFRCLACFPMYTVPLQTLLRMTAARVQAFEELLEAGVLVDFDESMGKAIFVSHQWLSTHHPDPDGQQLKVLQDALKNLLADRSRISTSVVTEIFYGQSPTPSAKDLRTTPLFLWYDYFSCPQKSQADQLRAINSIPSYVARCLYFMILSPALKHESRSEILSQWTWAQRGWCRAERMARELAPSSGFVIIVESATHQTLLPEFQSFLYSPGEGRFTVTEDSHKVASIVVQLIWNKLLLCLREGDLHNYRFILNQQATRLRNLNIDPVDLAIPGFNPSQDPFVNPEAFALARFMHQNGFEAVTQIDEAGWSPLCYAAMNGSSAVVSELLRRRADANECTQKGTKEAQFPKKMTALSLSACFRSNEVMQVLLSARAAVNVRDGRRQTALHWACISNNAEGVRILVKAGANAEMLAITGQSAFQLACSAGALEAISEILLQFPKQDLQYSLHFAFLLGGGSGHLVRTLFEAKADVNERLELLQTKYLLLWTLCKAASFSHRVGASTRLRELAFHHRRATPLMFSVICGAFEATYALLAVGARRDLRNSRGKTAVDLAVEICAPPALVAKLDPAQELAAVDEEPDDEMISVYIS</sequence>
<gene>
    <name evidence="8" type="primary">ASPH</name>
    <name evidence="8" type="ORF">AK812_SmicGene21941</name>
</gene>
<feature type="transmembrane region" description="Helical" evidence="5">
    <location>
        <begin position="1127"/>
        <end position="1147"/>
    </location>
</feature>
<evidence type="ECO:0000256" key="4">
    <source>
        <dbReference type="PROSITE-ProRule" id="PRU00023"/>
    </source>
</evidence>
<evidence type="ECO:0000259" key="7">
    <source>
        <dbReference type="Pfam" id="PF05118"/>
    </source>
</evidence>
<dbReference type="PANTHER" id="PTHR24171:SF8">
    <property type="entry name" value="BRCA1-ASSOCIATED RING DOMAIN PROTEIN 1"/>
    <property type="match status" value="1"/>
</dbReference>
<dbReference type="PROSITE" id="PS50297">
    <property type="entry name" value="ANK_REP_REGION"/>
    <property type="match status" value="2"/>
</dbReference>
<dbReference type="EMBL" id="LSRX01000487">
    <property type="protein sequence ID" value="OLP95895.1"/>
    <property type="molecule type" value="Genomic_DNA"/>
</dbReference>
<dbReference type="SMART" id="SM00248">
    <property type="entry name" value="ANK"/>
    <property type="match status" value="5"/>
</dbReference>
<keyword evidence="9" id="KW-1185">Reference proteome</keyword>
<dbReference type="PANTHER" id="PTHR24171">
    <property type="entry name" value="ANKYRIN REPEAT DOMAIN-CONTAINING PROTEIN 39-RELATED"/>
    <property type="match status" value="1"/>
</dbReference>
<organism evidence="8 9">
    <name type="scientific">Symbiodinium microadriaticum</name>
    <name type="common">Dinoflagellate</name>
    <name type="synonym">Zooxanthella microadriatica</name>
    <dbReference type="NCBI Taxonomy" id="2951"/>
    <lineage>
        <taxon>Eukaryota</taxon>
        <taxon>Sar</taxon>
        <taxon>Alveolata</taxon>
        <taxon>Dinophyceae</taxon>
        <taxon>Suessiales</taxon>
        <taxon>Symbiodiniaceae</taxon>
        <taxon>Symbiodinium</taxon>
    </lineage>
</organism>
<name>A0A1Q9DL39_SYMMI</name>
<keyword evidence="3 4" id="KW-0040">ANK repeat</keyword>
<accession>A0A1Q9DL39</accession>
<dbReference type="Gene3D" id="2.60.120.330">
    <property type="entry name" value="B-lactam Antibiotic, Isopenicillin N Synthase, Chain"/>
    <property type="match status" value="1"/>
</dbReference>
<protein>
    <submittedName>
        <fullName evidence="8">Aspartyl/asparaginyl beta-hydroxylase</fullName>
    </submittedName>
</protein>
<feature type="domain" description="Aspartyl/asparaginy/proline hydroxylase" evidence="7">
    <location>
        <begin position="259"/>
        <end position="421"/>
    </location>
</feature>
<dbReference type="InterPro" id="IPR027443">
    <property type="entry name" value="IPNS-like_sf"/>
</dbReference>
<keyword evidence="6" id="KW-0732">Signal</keyword>
<dbReference type="InterPro" id="IPR002110">
    <property type="entry name" value="Ankyrin_rpt"/>
</dbReference>
<dbReference type="InterPro" id="IPR007803">
    <property type="entry name" value="Asp/Arg/Pro-Hydrxlase"/>
</dbReference>
<keyword evidence="5" id="KW-0812">Transmembrane</keyword>
<dbReference type="OrthoDB" id="438431at2759"/>
<dbReference type="AlphaFoldDB" id="A0A1Q9DL39"/>
<keyword evidence="2" id="KW-0677">Repeat</keyword>
<keyword evidence="5" id="KW-1133">Transmembrane helix</keyword>
<comment type="caution">
    <text evidence="8">The sequence shown here is derived from an EMBL/GenBank/DDBJ whole genome shotgun (WGS) entry which is preliminary data.</text>
</comment>
<dbReference type="Proteomes" id="UP000186817">
    <property type="component" value="Unassembled WGS sequence"/>
</dbReference>
<comment type="similarity">
    <text evidence="1">Belongs to the aspartyl/asparaginyl beta-hydroxylase family.</text>
</comment>
<evidence type="ECO:0000313" key="9">
    <source>
        <dbReference type="Proteomes" id="UP000186817"/>
    </source>
</evidence>
<reference evidence="8 9" key="1">
    <citation type="submission" date="2016-02" db="EMBL/GenBank/DDBJ databases">
        <title>Genome analysis of coral dinoflagellate symbionts highlights evolutionary adaptations to a symbiotic lifestyle.</title>
        <authorList>
            <person name="Aranda M."/>
            <person name="Li Y."/>
            <person name="Liew Y.J."/>
            <person name="Baumgarten S."/>
            <person name="Simakov O."/>
            <person name="Wilson M."/>
            <person name="Piel J."/>
            <person name="Ashoor H."/>
            <person name="Bougouffa S."/>
            <person name="Bajic V.B."/>
            <person name="Ryu T."/>
            <person name="Ravasi T."/>
            <person name="Bayer T."/>
            <person name="Micklem G."/>
            <person name="Kim H."/>
            <person name="Bhak J."/>
            <person name="Lajeunesse T.C."/>
            <person name="Voolstra C.R."/>
        </authorList>
    </citation>
    <scope>NUCLEOTIDE SEQUENCE [LARGE SCALE GENOMIC DNA]</scope>
    <source>
        <strain evidence="8 9">CCMP2467</strain>
    </source>
</reference>
<dbReference type="InterPro" id="IPR036770">
    <property type="entry name" value="Ankyrin_rpt-contain_sf"/>
</dbReference>
<evidence type="ECO:0000256" key="5">
    <source>
        <dbReference type="SAM" id="Phobius"/>
    </source>
</evidence>
<evidence type="ECO:0000256" key="6">
    <source>
        <dbReference type="SAM" id="SignalP"/>
    </source>
</evidence>
<proteinExistence type="inferred from homology"/>
<dbReference type="Pfam" id="PF05118">
    <property type="entry name" value="Asp_Arg_Hydrox"/>
    <property type="match status" value="1"/>
</dbReference>
<feature type="repeat" description="ANK" evidence="4">
    <location>
        <begin position="916"/>
        <end position="948"/>
    </location>
</feature>
<dbReference type="Gene3D" id="1.25.40.20">
    <property type="entry name" value="Ankyrin repeat-containing domain"/>
    <property type="match status" value="1"/>
</dbReference>
<evidence type="ECO:0000256" key="3">
    <source>
        <dbReference type="ARBA" id="ARBA00023043"/>
    </source>
</evidence>